<dbReference type="InterPro" id="IPR013325">
    <property type="entry name" value="RNA_pol_sigma_r2"/>
</dbReference>
<dbReference type="EMBL" id="JQBK01000002">
    <property type="protein sequence ID" value="KRN88073.1"/>
    <property type="molecule type" value="Genomic_DNA"/>
</dbReference>
<dbReference type="InterPro" id="IPR000943">
    <property type="entry name" value="RNA_pol_sigma70"/>
</dbReference>
<feature type="domain" description="RNA polymerase sigma-70" evidence="5">
    <location>
        <begin position="234"/>
        <end position="260"/>
    </location>
</feature>
<dbReference type="Gene3D" id="1.20.140.160">
    <property type="match status" value="1"/>
</dbReference>
<organism evidence="6 7">
    <name type="scientific">Ligilactobacillus acidipiscis</name>
    <dbReference type="NCBI Taxonomy" id="89059"/>
    <lineage>
        <taxon>Bacteria</taxon>
        <taxon>Bacillati</taxon>
        <taxon>Bacillota</taxon>
        <taxon>Bacilli</taxon>
        <taxon>Lactobacillales</taxon>
        <taxon>Lactobacillaceae</taxon>
        <taxon>Ligilactobacillus</taxon>
    </lineage>
</organism>
<dbReference type="InterPro" id="IPR007624">
    <property type="entry name" value="RNA_pol_sigma70_r3"/>
</dbReference>
<dbReference type="PANTHER" id="PTHR30385:SF7">
    <property type="entry name" value="RNA POLYMERASE SIGMA FACTOR FLIA"/>
    <property type="match status" value="1"/>
</dbReference>
<dbReference type="InterPro" id="IPR013324">
    <property type="entry name" value="RNA_pol_sigma_r3/r4-like"/>
</dbReference>
<accession>A0A0R2KF99</accession>
<name>A0A0R2KF99_9LACO</name>
<dbReference type="Proteomes" id="UP000051491">
    <property type="component" value="Unassembled WGS sequence"/>
</dbReference>
<dbReference type="GO" id="GO:0003899">
    <property type="term" value="F:DNA-directed RNA polymerase activity"/>
    <property type="evidence" value="ECO:0007669"/>
    <property type="project" value="InterPro"/>
</dbReference>
<comment type="caution">
    <text evidence="6">The sequence shown here is derived from an EMBL/GenBank/DDBJ whole genome shotgun (WGS) entry which is preliminary data.</text>
</comment>
<evidence type="ECO:0000256" key="4">
    <source>
        <dbReference type="ARBA" id="ARBA00023163"/>
    </source>
</evidence>
<dbReference type="GO" id="GO:0016987">
    <property type="term" value="F:sigma factor activity"/>
    <property type="evidence" value="ECO:0007669"/>
    <property type="project" value="UniProtKB-KW"/>
</dbReference>
<dbReference type="Gene3D" id="1.10.1740.10">
    <property type="match status" value="1"/>
</dbReference>
<sequence>MPKQASHSNLQHIFAGTRIEDNYFTRHFQKGAFFLYEMNMEDQVIKYLPLVEKVVARITVKSSDYDYEDLFNTGVIGLIDALKKFDPQKKVPFESYAYVRIRGTIIDEIRSHGRLSRYKFDNLTRYYRAKQELEQELKREATDKELCSKLQINQKKLNDIYDSLHYMASISLEDVLFSAEQSPSRQEIFRDKKTGDAQAHLLETEMKQELAAAISKLSEREQLVLSLYYEQEMTLKEISLVLDVSIARVSQIHGRAVGKLKGFMEENDD</sequence>
<dbReference type="GO" id="GO:0003677">
    <property type="term" value="F:DNA binding"/>
    <property type="evidence" value="ECO:0007669"/>
    <property type="project" value="UniProtKB-KW"/>
</dbReference>
<evidence type="ECO:0000256" key="1">
    <source>
        <dbReference type="ARBA" id="ARBA00023015"/>
    </source>
</evidence>
<dbReference type="PANTHER" id="PTHR30385">
    <property type="entry name" value="SIGMA FACTOR F FLAGELLAR"/>
    <property type="match status" value="1"/>
</dbReference>
<keyword evidence="1" id="KW-0805">Transcription regulation</keyword>
<dbReference type="PATRIC" id="fig|89059.3.peg.856"/>
<evidence type="ECO:0000259" key="5">
    <source>
        <dbReference type="PROSITE" id="PS00716"/>
    </source>
</evidence>
<keyword evidence="3" id="KW-0238">DNA-binding</keyword>
<dbReference type="STRING" id="89059.LAC1533_1879"/>
<dbReference type="SUPFAM" id="SSF88946">
    <property type="entry name" value="Sigma2 domain of RNA polymerase sigma factors"/>
    <property type="match status" value="1"/>
</dbReference>
<dbReference type="PROSITE" id="PS00716">
    <property type="entry name" value="SIGMA70_2"/>
    <property type="match status" value="1"/>
</dbReference>
<proteinExistence type="predicted"/>
<protein>
    <submittedName>
        <fullName evidence="6">RNA polymerase, sigma-factor 28</fullName>
    </submittedName>
</protein>
<evidence type="ECO:0000256" key="3">
    <source>
        <dbReference type="ARBA" id="ARBA00023125"/>
    </source>
</evidence>
<dbReference type="Pfam" id="PF04542">
    <property type="entry name" value="Sigma70_r2"/>
    <property type="match status" value="1"/>
</dbReference>
<evidence type="ECO:0000313" key="6">
    <source>
        <dbReference type="EMBL" id="KRN88073.1"/>
    </source>
</evidence>
<dbReference type="PRINTS" id="PR00046">
    <property type="entry name" value="SIGMA70FCT"/>
</dbReference>
<dbReference type="GO" id="GO:0006352">
    <property type="term" value="P:DNA-templated transcription initiation"/>
    <property type="evidence" value="ECO:0007669"/>
    <property type="project" value="InterPro"/>
</dbReference>
<gene>
    <name evidence="6" type="ORF">IV43_GL000820</name>
</gene>
<keyword evidence="2" id="KW-0731">Sigma factor</keyword>
<evidence type="ECO:0000313" key="7">
    <source>
        <dbReference type="Proteomes" id="UP000051491"/>
    </source>
</evidence>
<dbReference type="NCBIfam" id="TIGR02937">
    <property type="entry name" value="sigma70-ECF"/>
    <property type="match status" value="1"/>
</dbReference>
<evidence type="ECO:0000256" key="2">
    <source>
        <dbReference type="ARBA" id="ARBA00023082"/>
    </source>
</evidence>
<dbReference type="SUPFAM" id="SSF88659">
    <property type="entry name" value="Sigma3 and sigma4 domains of RNA polymerase sigma factors"/>
    <property type="match status" value="2"/>
</dbReference>
<dbReference type="Pfam" id="PF04539">
    <property type="entry name" value="Sigma70_r3"/>
    <property type="match status" value="1"/>
</dbReference>
<keyword evidence="4" id="KW-0804">Transcription</keyword>
<dbReference type="InterPro" id="IPR014284">
    <property type="entry name" value="RNA_pol_sigma-70_dom"/>
</dbReference>
<dbReference type="NCBIfam" id="TIGR02479">
    <property type="entry name" value="FliA_WhiG"/>
    <property type="match status" value="1"/>
</dbReference>
<reference evidence="6 7" key="1">
    <citation type="journal article" date="2015" name="Genome Announc.">
        <title>Expanding the biotechnology potential of lactobacilli through comparative genomics of 213 strains and associated genera.</title>
        <authorList>
            <person name="Sun Z."/>
            <person name="Harris H.M."/>
            <person name="McCann A."/>
            <person name="Guo C."/>
            <person name="Argimon S."/>
            <person name="Zhang W."/>
            <person name="Yang X."/>
            <person name="Jeffery I.B."/>
            <person name="Cooney J.C."/>
            <person name="Kagawa T.F."/>
            <person name="Liu W."/>
            <person name="Song Y."/>
            <person name="Salvetti E."/>
            <person name="Wrobel A."/>
            <person name="Rasinkangas P."/>
            <person name="Parkhill J."/>
            <person name="Rea M.C."/>
            <person name="O'Sullivan O."/>
            <person name="Ritari J."/>
            <person name="Douillard F.P."/>
            <person name="Paul Ross R."/>
            <person name="Yang R."/>
            <person name="Briner A.E."/>
            <person name="Felis G.E."/>
            <person name="de Vos W.M."/>
            <person name="Barrangou R."/>
            <person name="Klaenhammer T.R."/>
            <person name="Caufield P.W."/>
            <person name="Cui Y."/>
            <person name="Zhang H."/>
            <person name="O'Toole P.W."/>
        </authorList>
    </citation>
    <scope>NUCLEOTIDE SEQUENCE [LARGE SCALE GENOMIC DNA]</scope>
    <source>
        <strain evidence="6 7">DSM 15353</strain>
    </source>
</reference>
<dbReference type="InterPro" id="IPR007630">
    <property type="entry name" value="RNA_pol_sigma70_r4"/>
</dbReference>
<dbReference type="AlphaFoldDB" id="A0A0R2KF99"/>
<dbReference type="InterPro" id="IPR012845">
    <property type="entry name" value="RNA_pol_sigma_FliA_WhiG"/>
</dbReference>
<dbReference type="InterPro" id="IPR007627">
    <property type="entry name" value="RNA_pol_sigma70_r2"/>
</dbReference>
<dbReference type="Pfam" id="PF04545">
    <property type="entry name" value="Sigma70_r4"/>
    <property type="match status" value="1"/>
</dbReference>
<dbReference type="CDD" id="cd06171">
    <property type="entry name" value="Sigma70_r4"/>
    <property type="match status" value="1"/>
</dbReference>